<organism evidence="3 4">
    <name type="scientific">Kingdonia uniflora</name>
    <dbReference type="NCBI Taxonomy" id="39325"/>
    <lineage>
        <taxon>Eukaryota</taxon>
        <taxon>Viridiplantae</taxon>
        <taxon>Streptophyta</taxon>
        <taxon>Embryophyta</taxon>
        <taxon>Tracheophyta</taxon>
        <taxon>Spermatophyta</taxon>
        <taxon>Magnoliopsida</taxon>
        <taxon>Ranunculales</taxon>
        <taxon>Circaeasteraceae</taxon>
        <taxon>Kingdonia</taxon>
    </lineage>
</organism>
<comment type="caution">
    <text evidence="3">The sequence shown here is derived from an EMBL/GenBank/DDBJ whole genome shotgun (WGS) entry which is preliminary data.</text>
</comment>
<dbReference type="InterPro" id="IPR011990">
    <property type="entry name" value="TPR-like_helical_dom_sf"/>
</dbReference>
<dbReference type="SUPFAM" id="SSF51430">
    <property type="entry name" value="NAD(P)-linked oxidoreductase"/>
    <property type="match status" value="1"/>
</dbReference>
<dbReference type="InterPro" id="IPR036812">
    <property type="entry name" value="NAD(P)_OxRdtase_dom_sf"/>
</dbReference>
<evidence type="ECO:0008006" key="5">
    <source>
        <dbReference type="Google" id="ProtNLM"/>
    </source>
</evidence>
<dbReference type="Proteomes" id="UP000541444">
    <property type="component" value="Unassembled WGS sequence"/>
</dbReference>
<evidence type="ECO:0000313" key="4">
    <source>
        <dbReference type="Proteomes" id="UP000541444"/>
    </source>
</evidence>
<evidence type="ECO:0000256" key="2">
    <source>
        <dbReference type="PROSITE-ProRule" id="PRU00708"/>
    </source>
</evidence>
<name>A0A7J7LVS5_9MAGN</name>
<dbReference type="GO" id="GO:0003723">
    <property type="term" value="F:RNA binding"/>
    <property type="evidence" value="ECO:0007669"/>
    <property type="project" value="InterPro"/>
</dbReference>
<dbReference type="InterPro" id="IPR002885">
    <property type="entry name" value="PPR_rpt"/>
</dbReference>
<dbReference type="EMBL" id="JACGCM010001965">
    <property type="protein sequence ID" value="KAF6146662.1"/>
    <property type="molecule type" value="Genomic_DNA"/>
</dbReference>
<dbReference type="NCBIfam" id="TIGR00756">
    <property type="entry name" value="PPR"/>
    <property type="match status" value="1"/>
</dbReference>
<dbReference type="OrthoDB" id="3231855at2759"/>
<dbReference type="Gene3D" id="1.25.40.10">
    <property type="entry name" value="Tetratricopeptide repeat domain"/>
    <property type="match status" value="1"/>
</dbReference>
<dbReference type="InterPro" id="IPR046960">
    <property type="entry name" value="PPR_At4g14850-like_plant"/>
</dbReference>
<keyword evidence="4" id="KW-1185">Reference proteome</keyword>
<dbReference type="PROSITE" id="PS51375">
    <property type="entry name" value="PPR"/>
    <property type="match status" value="1"/>
</dbReference>
<protein>
    <recommendedName>
        <fullName evidence="5">Pentatricopeptide repeat-containing protein</fullName>
    </recommendedName>
</protein>
<gene>
    <name evidence="3" type="ORF">GIB67_008948</name>
</gene>
<feature type="repeat" description="PPR" evidence="2">
    <location>
        <begin position="75"/>
        <end position="109"/>
    </location>
</feature>
<dbReference type="GO" id="GO:0009451">
    <property type="term" value="P:RNA modification"/>
    <property type="evidence" value="ECO:0007669"/>
    <property type="project" value="InterPro"/>
</dbReference>
<evidence type="ECO:0000313" key="3">
    <source>
        <dbReference type="EMBL" id="KAF6146662.1"/>
    </source>
</evidence>
<reference evidence="3 4" key="1">
    <citation type="journal article" date="2020" name="IScience">
        <title>Genome Sequencing of the Endangered Kingdonia uniflora (Circaeasteraceae, Ranunculales) Reveals Potential Mechanisms of Evolutionary Specialization.</title>
        <authorList>
            <person name="Sun Y."/>
            <person name="Deng T."/>
            <person name="Zhang A."/>
            <person name="Moore M.J."/>
            <person name="Landis J.B."/>
            <person name="Lin N."/>
            <person name="Zhang H."/>
            <person name="Zhang X."/>
            <person name="Huang J."/>
            <person name="Zhang X."/>
            <person name="Sun H."/>
            <person name="Wang H."/>
        </authorList>
    </citation>
    <scope>NUCLEOTIDE SEQUENCE [LARGE SCALE GENOMIC DNA]</scope>
    <source>
        <strain evidence="3">TB1705</strain>
        <tissue evidence="3">Leaf</tissue>
    </source>
</reference>
<dbReference type="AlphaFoldDB" id="A0A7J7LVS5"/>
<dbReference type="Gene3D" id="3.20.20.100">
    <property type="entry name" value="NADP-dependent oxidoreductase domain"/>
    <property type="match status" value="1"/>
</dbReference>
<accession>A0A7J7LVS5</accession>
<dbReference type="Pfam" id="PF01535">
    <property type="entry name" value="PPR"/>
    <property type="match status" value="1"/>
</dbReference>
<proteinExistence type="predicted"/>
<sequence>MKGKGRAAGNYFMLNTGAKIPVIGLGTWQSGGDLCIEAVKTALDALFLSFVYCLRLCRIPRFFMGYALKIGFESDVFVSGALVNSYSKFGRVEDARRLFDGMDERDVILWNVMLKADMELGNEDEMYRLFSEFHRSGLLPDDSSVHCVFSGSSSN</sequence>
<dbReference type="PANTHER" id="PTHR47926">
    <property type="entry name" value="PENTATRICOPEPTIDE REPEAT-CONTAINING PROTEIN"/>
    <property type="match status" value="1"/>
</dbReference>
<keyword evidence="1" id="KW-0677">Repeat</keyword>
<evidence type="ECO:0000256" key="1">
    <source>
        <dbReference type="ARBA" id="ARBA00022737"/>
    </source>
</evidence>
<dbReference type="PANTHER" id="PTHR47926:SF347">
    <property type="entry name" value="PENTATRICOPEPTIDE REPEAT-CONTAINING PROTEIN"/>
    <property type="match status" value="1"/>
</dbReference>